<evidence type="ECO:0000259" key="2">
    <source>
        <dbReference type="PROSITE" id="PS50146"/>
    </source>
</evidence>
<evidence type="ECO:0000256" key="1">
    <source>
        <dbReference type="SAM" id="MobiDB-lite"/>
    </source>
</evidence>
<organism evidence="3 4">
    <name type="scientific">Apatococcus lobatus</name>
    <dbReference type="NCBI Taxonomy" id="904363"/>
    <lineage>
        <taxon>Eukaryota</taxon>
        <taxon>Viridiplantae</taxon>
        <taxon>Chlorophyta</taxon>
        <taxon>core chlorophytes</taxon>
        <taxon>Trebouxiophyceae</taxon>
        <taxon>Chlorellales</taxon>
        <taxon>Chlorellaceae</taxon>
        <taxon>Apatococcus</taxon>
    </lineage>
</organism>
<name>A0AAW1RYR9_9CHLO</name>
<feature type="compositionally biased region" description="Basic and acidic residues" evidence="1">
    <location>
        <begin position="60"/>
        <end position="71"/>
    </location>
</feature>
<dbReference type="InterPro" id="IPR050187">
    <property type="entry name" value="Lipid_Phosphate_FormReg"/>
</dbReference>
<protein>
    <recommendedName>
        <fullName evidence="2">DAGKc domain-containing protein</fullName>
    </recommendedName>
</protein>
<dbReference type="GO" id="GO:0001729">
    <property type="term" value="F:ceramide kinase activity"/>
    <property type="evidence" value="ECO:0007669"/>
    <property type="project" value="TreeGrafter"/>
</dbReference>
<accession>A0AAW1RYR9</accession>
<feature type="region of interest" description="Disordered" evidence="1">
    <location>
        <begin position="1"/>
        <end position="94"/>
    </location>
</feature>
<dbReference type="PANTHER" id="PTHR12358:SF111">
    <property type="entry name" value="CERAMIDE KINASE, ISOFORM A"/>
    <property type="match status" value="1"/>
</dbReference>
<gene>
    <name evidence="3" type="ORF">WJX74_005442</name>
</gene>
<reference evidence="3 4" key="1">
    <citation type="journal article" date="2024" name="Nat. Commun.">
        <title>Phylogenomics reveals the evolutionary origins of lichenization in chlorophyte algae.</title>
        <authorList>
            <person name="Puginier C."/>
            <person name="Libourel C."/>
            <person name="Otte J."/>
            <person name="Skaloud P."/>
            <person name="Haon M."/>
            <person name="Grisel S."/>
            <person name="Petersen M."/>
            <person name="Berrin J.G."/>
            <person name="Delaux P.M."/>
            <person name="Dal Grande F."/>
            <person name="Keller J."/>
        </authorList>
    </citation>
    <scope>NUCLEOTIDE SEQUENCE [LARGE SCALE GENOMIC DNA]</scope>
    <source>
        <strain evidence="3 4">SAG 2145</strain>
    </source>
</reference>
<sequence length="562" mass="61777">MPYHSNKTKHSHKNSLAPEDFLQLRLTDGDTIEDDQQPLMSPNSRSTRKEAFRRTGSSKDLPDEPLQHHSTETSSYAHAHAHSHSHSPLDPSQTTVEAVFKIRRRRVKAWLTPTGLKLVARTISCIPCKQRFGIPHRVPYEEVISCSYQQSGGSTALCIPARVHMLVLHCVRRSRRKACHWSMRRLRMYSHDEALVKDWVQRISAATKAFASRPRNLLVIVNPWGGAKRAVSIWQTIALPIFQLAGIEYTVHETERAGHARDLVENLKLGDLQQLDGVVAVGGDGLFQEMLNGLLALRAKAVRAGDDGEATAAFAARLRLGHIPAGSTDAVAFSLNGTRSELSATLHIAIGDRAQLDVMRLDTATTHRFACCVASYGYMGDLMAQAYNASVSYLPAPGLARPELVEAICSSHCDLCHAVSADRGAPSTAFMDKAPEARPDGRWKTVMGRYKSIMAVVTPCRSDRSTLGLSPFSHLADGRIHLVLVKDCSVLQYLKFMASIPVQGVIKGKFQYVDIIEVTAISVKPDGAESCWNVDGELVSENAITAQVHQGLVDVFARGVER</sequence>
<comment type="caution">
    <text evidence="3">The sequence shown here is derived from an EMBL/GenBank/DDBJ whole genome shotgun (WGS) entry which is preliminary data.</text>
</comment>
<feature type="domain" description="DAGKc" evidence="2">
    <location>
        <begin position="212"/>
        <end position="365"/>
    </location>
</feature>
<dbReference type="Pfam" id="PF00781">
    <property type="entry name" value="DAGK_cat"/>
    <property type="match status" value="1"/>
</dbReference>
<dbReference type="InterPro" id="IPR017438">
    <property type="entry name" value="ATP-NAD_kinase_N"/>
</dbReference>
<dbReference type="InterPro" id="IPR001206">
    <property type="entry name" value="Diacylglycerol_kinase_cat_dom"/>
</dbReference>
<dbReference type="AlphaFoldDB" id="A0AAW1RYR9"/>
<dbReference type="EMBL" id="JALJOS010000005">
    <property type="protein sequence ID" value="KAK9838894.1"/>
    <property type="molecule type" value="Genomic_DNA"/>
</dbReference>
<dbReference type="PANTHER" id="PTHR12358">
    <property type="entry name" value="SPHINGOSINE KINASE"/>
    <property type="match status" value="1"/>
</dbReference>
<dbReference type="SUPFAM" id="SSF111331">
    <property type="entry name" value="NAD kinase/diacylglycerol kinase-like"/>
    <property type="match status" value="1"/>
</dbReference>
<dbReference type="InterPro" id="IPR016064">
    <property type="entry name" value="NAD/diacylglycerol_kinase_sf"/>
</dbReference>
<feature type="compositionally biased region" description="Basic residues" evidence="1">
    <location>
        <begin position="1"/>
        <end position="13"/>
    </location>
</feature>
<dbReference type="GO" id="GO:0016020">
    <property type="term" value="C:membrane"/>
    <property type="evidence" value="ECO:0007669"/>
    <property type="project" value="GOC"/>
</dbReference>
<proteinExistence type="predicted"/>
<dbReference type="PROSITE" id="PS50146">
    <property type="entry name" value="DAGK"/>
    <property type="match status" value="1"/>
</dbReference>
<dbReference type="SMART" id="SM00046">
    <property type="entry name" value="DAGKc"/>
    <property type="match status" value="1"/>
</dbReference>
<dbReference type="Proteomes" id="UP001438707">
    <property type="component" value="Unassembled WGS sequence"/>
</dbReference>
<dbReference type="GO" id="GO:0006672">
    <property type="term" value="P:ceramide metabolic process"/>
    <property type="evidence" value="ECO:0007669"/>
    <property type="project" value="TreeGrafter"/>
</dbReference>
<dbReference type="Gene3D" id="2.60.200.40">
    <property type="match status" value="1"/>
</dbReference>
<dbReference type="Gene3D" id="3.40.50.10330">
    <property type="entry name" value="Probable inorganic polyphosphate/atp-NAD kinase, domain 1"/>
    <property type="match status" value="1"/>
</dbReference>
<evidence type="ECO:0000313" key="3">
    <source>
        <dbReference type="EMBL" id="KAK9838894.1"/>
    </source>
</evidence>
<evidence type="ECO:0000313" key="4">
    <source>
        <dbReference type="Proteomes" id="UP001438707"/>
    </source>
</evidence>
<keyword evidence="4" id="KW-1185">Reference proteome</keyword>